<dbReference type="Pfam" id="PF13445">
    <property type="entry name" value="zf-RING_UBOX"/>
    <property type="match status" value="1"/>
</dbReference>
<evidence type="ECO:0000313" key="10">
    <source>
        <dbReference type="Proteomes" id="UP000799779"/>
    </source>
</evidence>
<dbReference type="InterPro" id="IPR017907">
    <property type="entry name" value="Znf_RING_CS"/>
</dbReference>
<feature type="region of interest" description="Disordered" evidence="7">
    <location>
        <begin position="317"/>
        <end position="355"/>
    </location>
</feature>
<sequence>MPPPKNPTFTSHERAALKSRWGTQTSRLTRDSFLPFGSCQLCLLPSVDPVSCPSGDLFCRECAMTNLLAQRKEIKRVEKENERRRVEEGEEEGRREIEERVRAVEDFELVQMGLSVKHAGSKVVGRENGKVVVVEQEQDTRSSAKTGDARGTKRKFVLDEDELKRIASEERSRARLVIDEERRAAKGQLPSFWVPSETPEDHHLRHEAAKLSPTCPCSDPARPHPFSLKGLISVHFEEEKDPSIKEMVRTCPSCHKSLSNTTKAVVAVPCGHVLCKPCADKFLKAEQRHHRDAHDVAPVPDTIHCYVCDADVTPRKEKEDVKEGKKKSKKDKERGPRPGLVEIKSEGTGYASAGKSEVKKAGVAFQV</sequence>
<feature type="domain" description="RING-type" evidence="8">
    <location>
        <begin position="251"/>
        <end position="309"/>
    </location>
</feature>
<dbReference type="PANTHER" id="PTHR13063">
    <property type="entry name" value="ENOS INTERACTING PROTEIN"/>
    <property type="match status" value="1"/>
</dbReference>
<evidence type="ECO:0000256" key="2">
    <source>
        <dbReference type="ARBA" id="ARBA00022771"/>
    </source>
</evidence>
<accession>A0A6A5WKP3</accession>
<evidence type="ECO:0000313" key="9">
    <source>
        <dbReference type="EMBL" id="KAF2001494.1"/>
    </source>
</evidence>
<dbReference type="GO" id="GO:0008270">
    <property type="term" value="F:zinc ion binding"/>
    <property type="evidence" value="ECO:0007669"/>
    <property type="project" value="UniProtKB-KW"/>
</dbReference>
<organism evidence="9 10">
    <name type="scientific">Amniculicola lignicola CBS 123094</name>
    <dbReference type="NCBI Taxonomy" id="1392246"/>
    <lineage>
        <taxon>Eukaryota</taxon>
        <taxon>Fungi</taxon>
        <taxon>Dikarya</taxon>
        <taxon>Ascomycota</taxon>
        <taxon>Pezizomycotina</taxon>
        <taxon>Dothideomycetes</taxon>
        <taxon>Pleosporomycetidae</taxon>
        <taxon>Pleosporales</taxon>
        <taxon>Amniculicolaceae</taxon>
        <taxon>Amniculicola</taxon>
    </lineage>
</organism>
<comment type="subcellular location">
    <subcellularLocation>
        <location evidence="4">Nucleus</location>
    </subcellularLocation>
</comment>
<keyword evidence="3" id="KW-0862">Zinc</keyword>
<keyword evidence="1" id="KW-0479">Metal-binding</keyword>
<protein>
    <recommendedName>
        <fullName evidence="8">RING-type domain-containing protein</fullName>
    </recommendedName>
</protein>
<comment type="similarity">
    <text evidence="4">Belongs to the NOSIP family.</text>
</comment>
<dbReference type="GO" id="GO:0005634">
    <property type="term" value="C:nucleus"/>
    <property type="evidence" value="ECO:0007669"/>
    <property type="project" value="UniProtKB-SubCell"/>
</dbReference>
<dbReference type="Proteomes" id="UP000799779">
    <property type="component" value="Unassembled WGS sequence"/>
</dbReference>
<dbReference type="OrthoDB" id="116827at2759"/>
<keyword evidence="2 5" id="KW-0863">Zinc-finger</keyword>
<keyword evidence="6" id="KW-0175">Coiled coil</keyword>
<evidence type="ECO:0000256" key="6">
    <source>
        <dbReference type="SAM" id="Coils"/>
    </source>
</evidence>
<dbReference type="AlphaFoldDB" id="A0A6A5WKP3"/>
<dbReference type="InterPro" id="IPR001841">
    <property type="entry name" value="Znf_RING"/>
</dbReference>
<dbReference type="InterPro" id="IPR013083">
    <property type="entry name" value="Znf_RING/FYVE/PHD"/>
</dbReference>
<dbReference type="EMBL" id="ML977582">
    <property type="protein sequence ID" value="KAF2001494.1"/>
    <property type="molecule type" value="Genomic_DNA"/>
</dbReference>
<feature type="coiled-coil region" evidence="6">
    <location>
        <begin position="60"/>
        <end position="92"/>
    </location>
</feature>
<dbReference type="SUPFAM" id="SSF57850">
    <property type="entry name" value="RING/U-box"/>
    <property type="match status" value="2"/>
</dbReference>
<evidence type="ECO:0000259" key="8">
    <source>
        <dbReference type="PROSITE" id="PS50089"/>
    </source>
</evidence>
<dbReference type="GO" id="GO:0061630">
    <property type="term" value="F:ubiquitin protein ligase activity"/>
    <property type="evidence" value="ECO:0007669"/>
    <property type="project" value="InterPro"/>
</dbReference>
<proteinExistence type="inferred from homology"/>
<evidence type="ECO:0000256" key="1">
    <source>
        <dbReference type="ARBA" id="ARBA00022723"/>
    </source>
</evidence>
<dbReference type="PROSITE" id="PS50089">
    <property type="entry name" value="ZF_RING_2"/>
    <property type="match status" value="1"/>
</dbReference>
<dbReference type="InterPro" id="IPR016818">
    <property type="entry name" value="NOSIP"/>
</dbReference>
<dbReference type="PANTHER" id="PTHR13063:SF10">
    <property type="entry name" value="NITRIC OXIDE SYNTHASE-INTERACTING PROTEIN"/>
    <property type="match status" value="1"/>
</dbReference>
<dbReference type="PROSITE" id="PS00518">
    <property type="entry name" value="ZF_RING_1"/>
    <property type="match status" value="1"/>
</dbReference>
<dbReference type="PIRSF" id="PIRSF023577">
    <property type="entry name" value="ENOS_interacting"/>
    <property type="match status" value="1"/>
</dbReference>
<name>A0A6A5WKP3_9PLEO</name>
<dbReference type="InterPro" id="IPR027370">
    <property type="entry name" value="Znf-RING_euk"/>
</dbReference>
<dbReference type="FunFam" id="3.30.40.10:FF:000673">
    <property type="entry name" value="RING finger domain protein, putative"/>
    <property type="match status" value="1"/>
</dbReference>
<dbReference type="Gene3D" id="3.30.40.10">
    <property type="entry name" value="Zinc/RING finger domain, C3HC4 (zinc finger)"/>
    <property type="match status" value="1"/>
</dbReference>
<evidence type="ECO:0000256" key="5">
    <source>
        <dbReference type="PROSITE-ProRule" id="PRU00175"/>
    </source>
</evidence>
<evidence type="ECO:0000256" key="4">
    <source>
        <dbReference type="PIRNR" id="PIRNR023577"/>
    </source>
</evidence>
<keyword evidence="4" id="KW-0539">Nucleus</keyword>
<reference evidence="9" key="1">
    <citation type="journal article" date="2020" name="Stud. Mycol.">
        <title>101 Dothideomycetes genomes: a test case for predicting lifestyles and emergence of pathogens.</title>
        <authorList>
            <person name="Haridas S."/>
            <person name="Albert R."/>
            <person name="Binder M."/>
            <person name="Bloem J."/>
            <person name="Labutti K."/>
            <person name="Salamov A."/>
            <person name="Andreopoulos B."/>
            <person name="Baker S."/>
            <person name="Barry K."/>
            <person name="Bills G."/>
            <person name="Bluhm B."/>
            <person name="Cannon C."/>
            <person name="Castanera R."/>
            <person name="Culley D."/>
            <person name="Daum C."/>
            <person name="Ezra D."/>
            <person name="Gonzalez J."/>
            <person name="Henrissat B."/>
            <person name="Kuo A."/>
            <person name="Liang C."/>
            <person name="Lipzen A."/>
            <person name="Lutzoni F."/>
            <person name="Magnuson J."/>
            <person name="Mondo S."/>
            <person name="Nolan M."/>
            <person name="Ohm R."/>
            <person name="Pangilinan J."/>
            <person name="Park H.-J."/>
            <person name="Ramirez L."/>
            <person name="Alfaro M."/>
            <person name="Sun H."/>
            <person name="Tritt A."/>
            <person name="Yoshinaga Y."/>
            <person name="Zwiers L.-H."/>
            <person name="Turgeon B."/>
            <person name="Goodwin S."/>
            <person name="Spatafora J."/>
            <person name="Crous P."/>
            <person name="Grigoriev I."/>
        </authorList>
    </citation>
    <scope>NUCLEOTIDE SEQUENCE</scope>
    <source>
        <strain evidence="9">CBS 123094</strain>
    </source>
</reference>
<gene>
    <name evidence="9" type="ORF">P154DRAFT_521581</name>
</gene>
<evidence type="ECO:0000256" key="7">
    <source>
        <dbReference type="SAM" id="MobiDB-lite"/>
    </source>
</evidence>
<evidence type="ECO:0000256" key="3">
    <source>
        <dbReference type="ARBA" id="ARBA00022833"/>
    </source>
</evidence>
<keyword evidence="10" id="KW-1185">Reference proteome</keyword>